<dbReference type="PANTHER" id="PTHR34047">
    <property type="entry name" value="NUCLEAR INTRON MATURASE 1, MITOCHONDRIAL-RELATED"/>
    <property type="match status" value="1"/>
</dbReference>
<dbReference type="CDD" id="cd01651">
    <property type="entry name" value="RT_G2_intron"/>
    <property type="match status" value="1"/>
</dbReference>
<feature type="domain" description="Reverse transcriptase" evidence="2">
    <location>
        <begin position="1"/>
        <end position="165"/>
    </location>
</feature>
<comment type="similarity">
    <text evidence="1">Belongs to the bacterial reverse transcriptase family.</text>
</comment>
<evidence type="ECO:0000313" key="3">
    <source>
        <dbReference type="EMBL" id="QDV87380.1"/>
    </source>
</evidence>
<dbReference type="InterPro" id="IPR051083">
    <property type="entry name" value="GrpII_Intron_Splice-Mob/Def"/>
</dbReference>
<evidence type="ECO:0000256" key="1">
    <source>
        <dbReference type="ARBA" id="ARBA00034120"/>
    </source>
</evidence>
<dbReference type="EMBL" id="CP036432">
    <property type="protein sequence ID" value="QDV87380.1"/>
    <property type="molecule type" value="Genomic_DNA"/>
</dbReference>
<evidence type="ECO:0000259" key="2">
    <source>
        <dbReference type="PROSITE" id="PS50878"/>
    </source>
</evidence>
<sequence length="286" mass="33536">MLEVDIRKFFDNLDHSHLRQFLRLRVRDGVLLRLIDKWLKAGVMEDGNVSYPDSGSPQGGVISPLISNVFLHYVLDLWFEQDVKPRLKGNAFLIRYADDFVIGFRHHGDADRVMEVLPKRFGKYGLTVHPTKTKLVRFRPPSSRTKADDRSGDRPGTFDLLGFTHYWGVSLKGYWVVKLKTAADRFTRAVRSIDHWCHDNRHLSLPEQQHKLNQKLRGHYAYYGVTGNSEAMNRFRQEVENRWRKWLNRRNNIRSMHWAKFCALLRRYPLAPARAVRSTLRQAANP</sequence>
<dbReference type="PANTHER" id="PTHR34047:SF8">
    <property type="entry name" value="PROTEIN YKFC"/>
    <property type="match status" value="1"/>
</dbReference>
<dbReference type="Pfam" id="PF00078">
    <property type="entry name" value="RVT_1"/>
    <property type="match status" value="1"/>
</dbReference>
<dbReference type="InterPro" id="IPR043502">
    <property type="entry name" value="DNA/RNA_pol_sf"/>
</dbReference>
<keyword evidence="4" id="KW-1185">Reference proteome</keyword>
<dbReference type="PROSITE" id="PS50878">
    <property type="entry name" value="RT_POL"/>
    <property type="match status" value="1"/>
</dbReference>
<dbReference type="Pfam" id="PF08388">
    <property type="entry name" value="GIIM"/>
    <property type="match status" value="1"/>
</dbReference>
<gene>
    <name evidence="3" type="primary">ltrA_2</name>
    <name evidence="3" type="ORF">TBK1r_64100</name>
</gene>
<organism evidence="3 4">
    <name type="scientific">Stieleria magnilauensis</name>
    <dbReference type="NCBI Taxonomy" id="2527963"/>
    <lineage>
        <taxon>Bacteria</taxon>
        <taxon>Pseudomonadati</taxon>
        <taxon>Planctomycetota</taxon>
        <taxon>Planctomycetia</taxon>
        <taxon>Pirellulales</taxon>
        <taxon>Pirellulaceae</taxon>
        <taxon>Stieleria</taxon>
    </lineage>
</organism>
<dbReference type="InterPro" id="IPR000477">
    <property type="entry name" value="RT_dom"/>
</dbReference>
<dbReference type="Proteomes" id="UP000318081">
    <property type="component" value="Chromosome"/>
</dbReference>
<reference evidence="3 4" key="1">
    <citation type="submission" date="2019-02" db="EMBL/GenBank/DDBJ databases">
        <title>Deep-cultivation of Planctomycetes and their phenomic and genomic characterization uncovers novel biology.</title>
        <authorList>
            <person name="Wiegand S."/>
            <person name="Jogler M."/>
            <person name="Boedeker C."/>
            <person name="Pinto D."/>
            <person name="Vollmers J."/>
            <person name="Rivas-Marin E."/>
            <person name="Kohn T."/>
            <person name="Peeters S.H."/>
            <person name="Heuer A."/>
            <person name="Rast P."/>
            <person name="Oberbeckmann S."/>
            <person name="Bunk B."/>
            <person name="Jeske O."/>
            <person name="Meyerdierks A."/>
            <person name="Storesund J.E."/>
            <person name="Kallscheuer N."/>
            <person name="Luecker S."/>
            <person name="Lage O.M."/>
            <person name="Pohl T."/>
            <person name="Merkel B.J."/>
            <person name="Hornburger P."/>
            <person name="Mueller R.-W."/>
            <person name="Bruemmer F."/>
            <person name="Labrenz M."/>
            <person name="Spormann A.M."/>
            <person name="Op den Camp H."/>
            <person name="Overmann J."/>
            <person name="Amann R."/>
            <person name="Jetten M.S.M."/>
            <person name="Mascher T."/>
            <person name="Medema M.H."/>
            <person name="Devos D.P."/>
            <person name="Kaster A.-K."/>
            <person name="Ovreas L."/>
            <person name="Rohde M."/>
            <person name="Galperin M.Y."/>
            <person name="Jogler C."/>
        </authorList>
    </citation>
    <scope>NUCLEOTIDE SEQUENCE [LARGE SCALE GENOMIC DNA]</scope>
    <source>
        <strain evidence="3 4">TBK1r</strain>
    </source>
</reference>
<protein>
    <submittedName>
        <fullName evidence="3">Group II intron-encoded protein LtrA</fullName>
    </submittedName>
</protein>
<dbReference type="SUPFAM" id="SSF56672">
    <property type="entry name" value="DNA/RNA polymerases"/>
    <property type="match status" value="1"/>
</dbReference>
<dbReference type="InterPro" id="IPR013597">
    <property type="entry name" value="Mat_intron_G2"/>
</dbReference>
<proteinExistence type="inferred from homology"/>
<evidence type="ECO:0000313" key="4">
    <source>
        <dbReference type="Proteomes" id="UP000318081"/>
    </source>
</evidence>
<name>A0ABX5Y0T7_9BACT</name>
<accession>A0ABX5Y0T7</accession>